<evidence type="ECO:0000259" key="13">
    <source>
        <dbReference type="PROSITE" id="PS51855"/>
    </source>
</evidence>
<dbReference type="GO" id="GO:0004643">
    <property type="term" value="F:phosphoribosylaminoimidazolecarboxamide formyltransferase activity"/>
    <property type="evidence" value="ECO:0007669"/>
    <property type="project" value="UniProtKB-UniRule"/>
</dbReference>
<keyword evidence="15" id="KW-1185">Reference proteome</keyword>
<dbReference type="EC" id="2.1.2.3" evidence="11"/>
<dbReference type="PANTHER" id="PTHR11692:SF0">
    <property type="entry name" value="BIFUNCTIONAL PURINE BIOSYNTHESIS PROTEIN ATIC"/>
    <property type="match status" value="1"/>
</dbReference>
<dbReference type="PANTHER" id="PTHR11692">
    <property type="entry name" value="BIFUNCTIONAL PURINE BIOSYNTHESIS PROTEIN PURH"/>
    <property type="match status" value="1"/>
</dbReference>
<comment type="caution">
    <text evidence="12">Lacks conserved residue(s) required for the propagation of feature annotation.</text>
</comment>
<dbReference type="GO" id="GO:0005829">
    <property type="term" value="C:cytosol"/>
    <property type="evidence" value="ECO:0007669"/>
    <property type="project" value="TreeGrafter"/>
</dbReference>
<feature type="active site" description="Proton donor" evidence="12">
    <location>
        <position position="116"/>
    </location>
</feature>
<dbReference type="CDD" id="cd01421">
    <property type="entry name" value="IMPCH"/>
    <property type="match status" value="1"/>
</dbReference>
<dbReference type="InterPro" id="IPR011607">
    <property type="entry name" value="MGS-like_dom"/>
</dbReference>
<feature type="site" description="Raises pKa of active site His" evidence="12">
    <location>
        <position position="152"/>
    </location>
</feature>
<comment type="pathway">
    <text evidence="1 11">Purine metabolism; IMP biosynthesis via de novo pathway; IMP from 5-formamido-1-(5-phospho-D-ribosyl)imidazole-4-carboxamide: step 1/1.</text>
</comment>
<dbReference type="InterPro" id="IPR002376">
    <property type="entry name" value="Formyl_transf_N"/>
</dbReference>
<dbReference type="NCBIfam" id="NF002049">
    <property type="entry name" value="PRK00881.1"/>
    <property type="match status" value="1"/>
</dbReference>
<evidence type="ECO:0000256" key="11">
    <source>
        <dbReference type="HAMAP-Rule" id="MF_00139"/>
    </source>
</evidence>
<feature type="domain" description="MGS-like" evidence="13">
    <location>
        <begin position="200"/>
        <end position="350"/>
    </location>
</feature>
<evidence type="ECO:0000256" key="9">
    <source>
        <dbReference type="ARBA" id="ARBA00050488"/>
    </source>
</evidence>
<evidence type="ECO:0000256" key="3">
    <source>
        <dbReference type="ARBA" id="ARBA00005054"/>
    </source>
</evidence>
<dbReference type="SMART" id="SM00851">
    <property type="entry name" value="MGS"/>
    <property type="match status" value="1"/>
</dbReference>
<evidence type="ECO:0000256" key="5">
    <source>
        <dbReference type="ARBA" id="ARBA00022679"/>
    </source>
</evidence>
<dbReference type="Gene3D" id="3.40.50.1380">
    <property type="entry name" value="Methylglyoxal synthase-like domain"/>
    <property type="match status" value="1"/>
</dbReference>
<dbReference type="HAMAP" id="MF_00139">
    <property type="entry name" value="PurH"/>
    <property type="match status" value="1"/>
</dbReference>
<name>A0A1I6Y1K0_9ACTN</name>
<feature type="binding site" evidence="12">
    <location>
        <position position="114"/>
    </location>
    <ligand>
        <name>(6R)-10-formyltetrahydrofolate</name>
        <dbReference type="ChEBI" id="CHEBI:195366"/>
    </ligand>
</feature>
<dbReference type="SMART" id="SM00798">
    <property type="entry name" value="AICARFT_IMPCHas"/>
    <property type="match status" value="1"/>
</dbReference>
<dbReference type="InterPro" id="IPR016193">
    <property type="entry name" value="Cytidine_deaminase-like"/>
</dbReference>
<dbReference type="GO" id="GO:0006189">
    <property type="term" value="P:'de novo' IMP biosynthetic process"/>
    <property type="evidence" value="ECO:0007669"/>
    <property type="project" value="UniProtKB-UniRule"/>
</dbReference>
<dbReference type="InterPro" id="IPR036477">
    <property type="entry name" value="Formyl_transf_N_sf"/>
</dbReference>
<feature type="binding site" evidence="12">
    <location>
        <position position="72"/>
    </location>
    <ligand>
        <name>(6R)-10-formyltetrahydrofolate</name>
        <dbReference type="ChEBI" id="CHEBI:195366"/>
    </ligand>
</feature>
<evidence type="ECO:0000256" key="7">
    <source>
        <dbReference type="ARBA" id="ARBA00022801"/>
    </source>
</evidence>
<organism evidence="14 15">
    <name type="scientific">Geodermatophilus amargosae</name>
    <dbReference type="NCBI Taxonomy" id="1296565"/>
    <lineage>
        <taxon>Bacteria</taxon>
        <taxon>Bacillati</taxon>
        <taxon>Actinomycetota</taxon>
        <taxon>Actinomycetes</taxon>
        <taxon>Geodermatophilales</taxon>
        <taxon>Geodermatophilaceae</taxon>
        <taxon>Geodermatophilus</taxon>
    </lineage>
</organism>
<keyword evidence="6 11" id="KW-0658">Purine biosynthesis</keyword>
<dbReference type="InterPro" id="IPR001555">
    <property type="entry name" value="GART_AS"/>
</dbReference>
<comment type="domain">
    <text evidence="11">The IMP cyclohydrolase activity resides in the N-terminal region.</text>
</comment>
<dbReference type="HAMAP" id="MF_01930">
    <property type="entry name" value="PurN"/>
    <property type="match status" value="1"/>
</dbReference>
<proteinExistence type="inferred from homology"/>
<dbReference type="OrthoDB" id="9802065at2"/>
<dbReference type="EC" id="3.5.4.10" evidence="11"/>
<dbReference type="NCBIfam" id="TIGR00639">
    <property type="entry name" value="PurN"/>
    <property type="match status" value="1"/>
</dbReference>
<comment type="catalytic activity">
    <reaction evidence="9 11">
        <text>(6R)-10-formyltetrahydrofolate + 5-amino-1-(5-phospho-beta-D-ribosyl)imidazole-4-carboxamide = 5-formamido-1-(5-phospho-D-ribosyl)imidazole-4-carboxamide + (6S)-5,6,7,8-tetrahydrofolate</text>
        <dbReference type="Rhea" id="RHEA:22192"/>
        <dbReference type="ChEBI" id="CHEBI:57453"/>
        <dbReference type="ChEBI" id="CHEBI:58467"/>
        <dbReference type="ChEBI" id="CHEBI:58475"/>
        <dbReference type="ChEBI" id="CHEBI:195366"/>
        <dbReference type="EC" id="2.1.2.3"/>
    </reaction>
</comment>
<dbReference type="FunFam" id="3.40.50.1380:FF:000001">
    <property type="entry name" value="Bifunctional purine biosynthesis protein PurH"/>
    <property type="match status" value="1"/>
</dbReference>
<evidence type="ECO:0000313" key="15">
    <source>
        <dbReference type="Proteomes" id="UP000199546"/>
    </source>
</evidence>
<dbReference type="GO" id="GO:0003937">
    <property type="term" value="F:IMP cyclohydrolase activity"/>
    <property type="evidence" value="ECO:0007669"/>
    <property type="project" value="UniProtKB-UniRule"/>
</dbReference>
<keyword evidence="7 11" id="KW-0378">Hydrolase</keyword>
<dbReference type="EMBL" id="FPBA01000002">
    <property type="protein sequence ID" value="SFT44253.1"/>
    <property type="molecule type" value="Genomic_DNA"/>
</dbReference>
<reference evidence="15" key="1">
    <citation type="submission" date="2016-10" db="EMBL/GenBank/DDBJ databases">
        <authorList>
            <person name="Varghese N."/>
            <person name="Submissions S."/>
        </authorList>
    </citation>
    <scope>NUCLEOTIDE SEQUENCE [LARGE SCALE GENOMIC DNA]</scope>
    <source>
        <strain evidence="15">DSM 46136</strain>
    </source>
</reference>
<comment type="function">
    <text evidence="12">Catalyzes the transfer of a formyl group from 10-formyltetrahydrofolate to 5-phospho-ribosyl-glycinamide (GAR), producing 5-phospho-ribosyl-N-formylglycinamide (FGAR) and tetrahydrofolate.</text>
</comment>
<evidence type="ECO:0000256" key="6">
    <source>
        <dbReference type="ARBA" id="ARBA00022755"/>
    </source>
</evidence>
<gene>
    <name evidence="11" type="primary">purH</name>
    <name evidence="12" type="synonym">purN</name>
    <name evidence="14" type="ORF">SAMN05660657_00812</name>
</gene>
<feature type="binding site" evidence="12">
    <location>
        <begin position="97"/>
        <end position="100"/>
    </location>
    <ligand>
        <name>(6R)-10-formyltetrahydrofolate</name>
        <dbReference type="ChEBI" id="CHEBI:195366"/>
    </ligand>
</feature>
<dbReference type="PROSITE" id="PS51855">
    <property type="entry name" value="MGS"/>
    <property type="match status" value="1"/>
</dbReference>
<comment type="pathway">
    <text evidence="3 12">Purine metabolism; IMP biosynthesis via de novo pathway; N(2)-formyl-N(1)-(5-phospho-D-ribosyl)glycinamide from N(1)-(5-phospho-D-ribosyl)glycinamide (10-formyl THF route): step 1/1.</text>
</comment>
<dbReference type="NCBIfam" id="TIGR00355">
    <property type="entry name" value="purH"/>
    <property type="match status" value="1"/>
</dbReference>
<dbReference type="PROSITE" id="PS00373">
    <property type="entry name" value="GART"/>
    <property type="match status" value="1"/>
</dbReference>
<sequence length="717" mass="75214">MPGPESPPRARVVVLLSGAGSLCAALLEAADDAGYPARVVAVGADREAPGLEHARRRGLPVFTVRLRDFPDRGAWDVALADAIAAHGPDLVVSAGFMKIVGPAVLARYEGRLVNTHPALLPAFPGAHAVRDALAAGVDVTGSTVHLVDAGVDTGPVLARREVPVLPGDDEDRLHERIKAVERTLLVETVARLVTGTTEEPPMSDRTPIRRALLGVYDKAGIEDLARGLAGAGVELVSTGATARRIADAGVPVTPVEQVTGFPECLDGRVKTLHPAVHAGILADRRKADHVSQLEELGIAAFDLVVVNLYPFTETVASGATPDECVEQIDIGGPAMVRAAAKNHPSVAVVVDPSRYDDVLAAVTAGGFTLAERQRLAVAAFRHTASYDIAVASWMGSVLAPDDETGFPAWTGGSWERADVLRYGENPHQRAALYRHGRPGLAHAEQLHGKQMSYNNHVDTDAAWRAAHDHRDPCVAIIKHANPCGIAVGADIASAHRKAHACDPVSAFGGVIAANREVDLAMAEQVAGVFTEVVAAPSFTEDALAALTAKKNVRLLRVPAEQPDPVEFRPISGGMLVQTADRIDAAGDDPTTWTLACGEPLDPAGLDDLVFAWRSVRAVRSNAILLAHDKATVGVGMGQVNRVDAARLAVTRAGERAAGSVAASDAFFPFADGLQVLLDAGVRAVVQPGGSVRDEEVVAAARTAGVPLYLTGTRHFAH</sequence>
<comment type="catalytic activity">
    <reaction evidence="10 11">
        <text>IMP + H2O = 5-formamido-1-(5-phospho-D-ribosyl)imidazole-4-carboxamide</text>
        <dbReference type="Rhea" id="RHEA:18445"/>
        <dbReference type="ChEBI" id="CHEBI:15377"/>
        <dbReference type="ChEBI" id="CHEBI:58053"/>
        <dbReference type="ChEBI" id="CHEBI:58467"/>
        <dbReference type="EC" id="3.5.4.10"/>
    </reaction>
</comment>
<dbReference type="Pfam" id="PF00551">
    <property type="entry name" value="Formyl_trans_N"/>
    <property type="match status" value="1"/>
</dbReference>
<protein>
    <recommendedName>
        <fullName evidence="11">Bifunctional purine biosynthesis protein PurH</fullName>
    </recommendedName>
    <domain>
        <recommendedName>
            <fullName evidence="11">Phosphoribosylaminoimidazolecarboxamide formyltransferase</fullName>
            <ecNumber evidence="11">2.1.2.3</ecNumber>
        </recommendedName>
        <alternativeName>
            <fullName evidence="11">AICAR transformylase</fullName>
        </alternativeName>
    </domain>
    <domain>
        <recommendedName>
            <fullName evidence="11">IMP cyclohydrolase</fullName>
            <ecNumber evidence="11">3.5.4.10</ecNumber>
        </recommendedName>
        <alternativeName>
            <fullName evidence="11">ATIC</fullName>
        </alternativeName>
        <alternativeName>
            <fullName evidence="11">IMP synthase</fullName>
        </alternativeName>
        <alternativeName>
            <fullName evidence="11">Inosinicase</fullName>
        </alternativeName>
    </domain>
</protein>
<keyword evidence="8 11" id="KW-0511">Multifunctional enzyme</keyword>
<dbReference type="FunFam" id="3.40.50.170:FF:000008">
    <property type="entry name" value="Phosphoribosylglycinamide formyltransferase"/>
    <property type="match status" value="1"/>
</dbReference>
<dbReference type="Pfam" id="PF02142">
    <property type="entry name" value="MGS"/>
    <property type="match status" value="1"/>
</dbReference>
<dbReference type="Gene3D" id="3.40.50.170">
    <property type="entry name" value="Formyl transferase, N-terminal domain"/>
    <property type="match status" value="1"/>
</dbReference>
<dbReference type="RefSeq" id="WP_093578127.1">
    <property type="nucleotide sequence ID" value="NZ_FPBA01000002.1"/>
</dbReference>
<dbReference type="InterPro" id="IPR004607">
    <property type="entry name" value="GART"/>
</dbReference>
<comment type="similarity">
    <text evidence="12">Belongs to the GART family.</text>
</comment>
<evidence type="ECO:0000256" key="4">
    <source>
        <dbReference type="ARBA" id="ARBA00007667"/>
    </source>
</evidence>
<dbReference type="InterPro" id="IPR036914">
    <property type="entry name" value="MGS-like_dom_sf"/>
</dbReference>
<dbReference type="SUPFAM" id="SSF53927">
    <property type="entry name" value="Cytidine deaminase-like"/>
    <property type="match status" value="1"/>
</dbReference>
<dbReference type="FunFam" id="3.40.140.20:FF:000001">
    <property type="entry name" value="Bifunctional purine biosynthesis protein PurH"/>
    <property type="match status" value="1"/>
</dbReference>
<dbReference type="Gene3D" id="3.40.140.20">
    <property type="match status" value="2"/>
</dbReference>
<dbReference type="InterPro" id="IPR024051">
    <property type="entry name" value="AICAR_Tfase_dup_dom_sf"/>
</dbReference>
<dbReference type="Pfam" id="PF01808">
    <property type="entry name" value="AICARFT_IMPCHas"/>
    <property type="match status" value="1"/>
</dbReference>
<evidence type="ECO:0000256" key="8">
    <source>
        <dbReference type="ARBA" id="ARBA00023268"/>
    </source>
</evidence>
<dbReference type="InterPro" id="IPR002695">
    <property type="entry name" value="PurH-like"/>
</dbReference>
<comment type="similarity">
    <text evidence="4 11">Belongs to the PurH family.</text>
</comment>
<evidence type="ECO:0000256" key="2">
    <source>
        <dbReference type="ARBA" id="ARBA00004954"/>
    </source>
</evidence>
<dbReference type="CDD" id="cd08645">
    <property type="entry name" value="FMT_core_GART"/>
    <property type="match status" value="1"/>
</dbReference>
<evidence type="ECO:0000313" key="14">
    <source>
        <dbReference type="EMBL" id="SFT44253.1"/>
    </source>
</evidence>
<dbReference type="UniPathway" id="UPA00074">
    <property type="reaction ID" value="UER00126"/>
</dbReference>
<evidence type="ECO:0000256" key="10">
    <source>
        <dbReference type="ARBA" id="ARBA00050687"/>
    </source>
</evidence>
<accession>A0A1I6Y1K0</accession>
<dbReference type="STRING" id="1296565.SAMN05660657_00812"/>
<dbReference type="AlphaFoldDB" id="A0A1I6Y1K0"/>
<dbReference type="SUPFAM" id="SSF52335">
    <property type="entry name" value="Methylglyoxal synthase-like"/>
    <property type="match status" value="1"/>
</dbReference>
<keyword evidence="5 11" id="KW-0808">Transferase</keyword>
<comment type="pathway">
    <text evidence="2 11">Purine metabolism; IMP biosynthesis via de novo pathway; 5-formamido-1-(5-phospho-D-ribosyl)imidazole-4-carboxamide from 5-amino-1-(5-phospho-D-ribosyl)imidazole-4-carboxamide (10-formyl THF route): step 1/1.</text>
</comment>
<evidence type="ECO:0000256" key="1">
    <source>
        <dbReference type="ARBA" id="ARBA00004844"/>
    </source>
</evidence>
<dbReference type="GO" id="GO:0004644">
    <property type="term" value="F:phosphoribosylglycinamide formyltransferase activity"/>
    <property type="evidence" value="ECO:0007669"/>
    <property type="project" value="UniProtKB-UniRule"/>
</dbReference>
<evidence type="ECO:0000256" key="12">
    <source>
        <dbReference type="HAMAP-Rule" id="MF_01930"/>
    </source>
</evidence>
<comment type="catalytic activity">
    <reaction evidence="12">
        <text>N(1)-(5-phospho-beta-D-ribosyl)glycinamide + (6R)-10-formyltetrahydrofolate = N(2)-formyl-N(1)-(5-phospho-beta-D-ribosyl)glycinamide + (6S)-5,6,7,8-tetrahydrofolate + H(+)</text>
        <dbReference type="Rhea" id="RHEA:15053"/>
        <dbReference type="ChEBI" id="CHEBI:15378"/>
        <dbReference type="ChEBI" id="CHEBI:57453"/>
        <dbReference type="ChEBI" id="CHEBI:143788"/>
        <dbReference type="ChEBI" id="CHEBI:147286"/>
        <dbReference type="ChEBI" id="CHEBI:195366"/>
        <dbReference type="EC" id="2.1.2.2"/>
    </reaction>
</comment>
<dbReference type="SUPFAM" id="SSF53328">
    <property type="entry name" value="Formyltransferase"/>
    <property type="match status" value="1"/>
</dbReference>
<dbReference type="Proteomes" id="UP000199546">
    <property type="component" value="Unassembled WGS sequence"/>
</dbReference>